<organism evidence="1 2">
    <name type="scientific">Vibrio phage Kappa</name>
    <dbReference type="NCBI Taxonomy" id="493906"/>
    <lineage>
        <taxon>Viruses</taxon>
        <taxon>Duplodnaviria</taxon>
        <taxon>Heunggongvirae</taxon>
        <taxon>Uroviricota</taxon>
        <taxon>Caudoviricetes</taxon>
        <taxon>Peduoviridae</taxon>
        <taxon>Longwoodvirus</taxon>
        <taxon>Longwoodvirus K139</taxon>
    </lineage>
</organism>
<dbReference type="GeneID" id="5850560"/>
<dbReference type="RefSeq" id="YP_001650900.1">
    <property type="nucleotide sequence ID" value="NC_010275.2"/>
</dbReference>
<accession>A9ZT38</accession>
<sequence>MWNMNAAWHWIKAIGLAALLITILVLGLQLKASQAEQITLSEKLSQAQAANQSNLTTIATLKGEAAEHNALMVKRQQERNQSEAKLNDDIAKLKAQMAGIECHIPDAVTQRLREPY</sequence>
<proteinExistence type="predicted"/>
<dbReference type="Proteomes" id="UP000000797">
    <property type="component" value="Segment"/>
</dbReference>
<dbReference type="KEGG" id="vg:5850560"/>
<evidence type="ECO:0000313" key="2">
    <source>
        <dbReference type="Proteomes" id="UP000000797"/>
    </source>
</evidence>
<evidence type="ECO:0000313" key="1">
    <source>
        <dbReference type="EMBL" id="BAF98828.1"/>
    </source>
</evidence>
<gene>
    <name evidence="1" type="primary">kp35</name>
</gene>
<reference evidence="1 2" key="1">
    <citation type="submission" date="2008-01" db="EMBL/GenBank/DDBJ databases">
        <title>Integrated kappa phage genome.</title>
        <authorList>
            <person name="Ehara M."/>
            <person name="Nguyen M.B."/>
            <person name="Nguyen T.D."/>
            <person name="Ngo C.T."/>
            <person name="Le H.T."/>
            <person name="Nguyen T.H."/>
            <person name="Iwami M."/>
        </authorList>
    </citation>
    <scope>NUCLEOTIDE SEQUENCE [LARGE SCALE GENOMIC DNA]</scope>
</reference>
<protein>
    <submittedName>
        <fullName evidence="1">Uncharacterized protein kp35</fullName>
    </submittedName>
</protein>
<name>A9ZT38_9CAUD</name>
<dbReference type="EMBL" id="AB374228">
    <property type="protein sequence ID" value="BAF98828.1"/>
    <property type="molecule type" value="Genomic_DNA"/>
</dbReference>